<keyword evidence="3" id="KW-1185">Reference proteome</keyword>
<name>A0ABP9MEI5_9MICO</name>
<evidence type="ECO:0000313" key="3">
    <source>
        <dbReference type="Proteomes" id="UP001501407"/>
    </source>
</evidence>
<dbReference type="InterPro" id="IPR012312">
    <property type="entry name" value="Hemerythrin-like"/>
</dbReference>
<organism evidence="2 3">
    <name type="scientific">Microbacterium yannicii</name>
    <dbReference type="NCBI Taxonomy" id="671622"/>
    <lineage>
        <taxon>Bacteria</taxon>
        <taxon>Bacillati</taxon>
        <taxon>Actinomycetota</taxon>
        <taxon>Actinomycetes</taxon>
        <taxon>Micrococcales</taxon>
        <taxon>Microbacteriaceae</taxon>
        <taxon>Microbacterium</taxon>
    </lineage>
</organism>
<dbReference type="Pfam" id="PF01814">
    <property type="entry name" value="Hemerythrin"/>
    <property type="match status" value="1"/>
</dbReference>
<dbReference type="EMBL" id="BAABKZ010000002">
    <property type="protein sequence ID" value="GAA5095164.1"/>
    <property type="molecule type" value="Genomic_DNA"/>
</dbReference>
<proteinExistence type="predicted"/>
<protein>
    <recommendedName>
        <fullName evidence="1">Hemerythrin-like domain-containing protein</fullName>
    </recommendedName>
</protein>
<evidence type="ECO:0000313" key="2">
    <source>
        <dbReference type="EMBL" id="GAA5095164.1"/>
    </source>
</evidence>
<comment type="caution">
    <text evidence="2">The sequence shown here is derived from an EMBL/GenBank/DDBJ whole genome shotgun (WGS) entry which is preliminary data.</text>
</comment>
<feature type="domain" description="Hemerythrin-like" evidence="1">
    <location>
        <begin position="5"/>
        <end position="113"/>
    </location>
</feature>
<accession>A0ABP9MEI5</accession>
<evidence type="ECO:0000259" key="1">
    <source>
        <dbReference type="Pfam" id="PF01814"/>
    </source>
</evidence>
<sequence length="130" mass="14527">MRVTREALEEDPRDPSSARDLQLYCRGFCVALGEHHRAEDRTLFPAIEAAHPELAPVLRNLMQDHSMIDHLLTSLSAAAESSAPREELERHLDGVTAIMESHFAYEERQLLAVLDTLGLDQDPQVVLGAM</sequence>
<gene>
    <name evidence="2" type="ORF">GCM10025760_27100</name>
</gene>
<dbReference type="Gene3D" id="1.20.120.520">
    <property type="entry name" value="nmb1532 protein domain like"/>
    <property type="match status" value="1"/>
</dbReference>
<reference evidence="3" key="1">
    <citation type="journal article" date="2019" name="Int. J. Syst. Evol. Microbiol.">
        <title>The Global Catalogue of Microorganisms (GCM) 10K type strain sequencing project: providing services to taxonomists for standard genome sequencing and annotation.</title>
        <authorList>
            <consortium name="The Broad Institute Genomics Platform"/>
            <consortium name="The Broad Institute Genome Sequencing Center for Infectious Disease"/>
            <person name="Wu L."/>
            <person name="Ma J."/>
        </authorList>
    </citation>
    <scope>NUCLEOTIDE SEQUENCE [LARGE SCALE GENOMIC DNA]</scope>
    <source>
        <strain evidence="3">JCM 18959</strain>
    </source>
</reference>
<dbReference type="Proteomes" id="UP001501407">
    <property type="component" value="Unassembled WGS sequence"/>
</dbReference>